<reference evidence="2 3" key="1">
    <citation type="submission" date="2021-08" db="EMBL/GenBank/DDBJ databases">
        <title>Draft Genome Sequence of Phanerochaete sordida strain YK-624.</title>
        <authorList>
            <person name="Mori T."/>
            <person name="Dohra H."/>
            <person name="Suzuki T."/>
            <person name="Kawagishi H."/>
            <person name="Hirai H."/>
        </authorList>
    </citation>
    <scope>NUCLEOTIDE SEQUENCE [LARGE SCALE GENOMIC DNA]</scope>
    <source>
        <strain evidence="2 3">YK-624</strain>
    </source>
</reference>
<feature type="compositionally biased region" description="Low complexity" evidence="1">
    <location>
        <begin position="224"/>
        <end position="236"/>
    </location>
</feature>
<gene>
    <name evidence="2" type="ORF">PsYK624_100570</name>
</gene>
<protein>
    <submittedName>
        <fullName evidence="2">Uncharacterized protein</fullName>
    </submittedName>
</protein>
<sequence>MNRARTSAVQSMLRLFECITGSGAYSGTSLCSSFLPHDGKHQDARYTFSGYASCHVGAHITVYLDERTGHIGIETVKVDLPDDLQWKLAPTATAIDFDALDRLLIELATPTTPSIRIGGSCYYDKDGHLEPESPKAFLRAILDDGHPLCQVLTRLSRTRRIMLLDGYSILQTLKEMLYSPLRPSVIDEQAILDKDRWLSINWIFDVLKKNWSAEDLASALHALDPTPDAAPSSGSDAAEEQGESGEELAGSAEGQDRSGEGEVPEGV</sequence>
<evidence type="ECO:0000256" key="1">
    <source>
        <dbReference type="SAM" id="MobiDB-lite"/>
    </source>
</evidence>
<evidence type="ECO:0000313" key="3">
    <source>
        <dbReference type="Proteomes" id="UP000703269"/>
    </source>
</evidence>
<accession>A0A9P3GDW4</accession>
<dbReference type="EMBL" id="BPQB01000035">
    <property type="protein sequence ID" value="GJE93892.1"/>
    <property type="molecule type" value="Genomic_DNA"/>
</dbReference>
<name>A0A9P3GDW4_9APHY</name>
<dbReference type="Proteomes" id="UP000703269">
    <property type="component" value="Unassembled WGS sequence"/>
</dbReference>
<dbReference type="AlphaFoldDB" id="A0A9P3GDW4"/>
<feature type="compositionally biased region" description="Acidic residues" evidence="1">
    <location>
        <begin position="237"/>
        <end position="246"/>
    </location>
</feature>
<organism evidence="2 3">
    <name type="scientific">Phanerochaete sordida</name>
    <dbReference type="NCBI Taxonomy" id="48140"/>
    <lineage>
        <taxon>Eukaryota</taxon>
        <taxon>Fungi</taxon>
        <taxon>Dikarya</taxon>
        <taxon>Basidiomycota</taxon>
        <taxon>Agaricomycotina</taxon>
        <taxon>Agaricomycetes</taxon>
        <taxon>Polyporales</taxon>
        <taxon>Phanerochaetaceae</taxon>
        <taxon>Phanerochaete</taxon>
    </lineage>
</organism>
<evidence type="ECO:0000313" key="2">
    <source>
        <dbReference type="EMBL" id="GJE93892.1"/>
    </source>
</evidence>
<comment type="caution">
    <text evidence="2">The sequence shown here is derived from an EMBL/GenBank/DDBJ whole genome shotgun (WGS) entry which is preliminary data.</text>
</comment>
<proteinExistence type="predicted"/>
<feature type="region of interest" description="Disordered" evidence="1">
    <location>
        <begin position="223"/>
        <end position="267"/>
    </location>
</feature>
<keyword evidence="3" id="KW-1185">Reference proteome</keyword>